<feature type="region of interest" description="Disordered" evidence="1">
    <location>
        <begin position="440"/>
        <end position="494"/>
    </location>
</feature>
<feature type="region of interest" description="Disordered" evidence="1">
    <location>
        <begin position="1"/>
        <end position="80"/>
    </location>
</feature>
<organism evidence="2 3">
    <name type="scientific">Apiospora phragmitis</name>
    <dbReference type="NCBI Taxonomy" id="2905665"/>
    <lineage>
        <taxon>Eukaryota</taxon>
        <taxon>Fungi</taxon>
        <taxon>Dikarya</taxon>
        <taxon>Ascomycota</taxon>
        <taxon>Pezizomycotina</taxon>
        <taxon>Sordariomycetes</taxon>
        <taxon>Xylariomycetidae</taxon>
        <taxon>Amphisphaeriales</taxon>
        <taxon>Apiosporaceae</taxon>
        <taxon>Apiospora</taxon>
    </lineage>
</organism>
<feature type="compositionally biased region" description="Acidic residues" evidence="1">
    <location>
        <begin position="471"/>
        <end position="494"/>
    </location>
</feature>
<dbReference type="PANTHER" id="PTHR37540">
    <property type="entry name" value="TRANSCRIPTION FACTOR (ACR-2), PUTATIVE-RELATED-RELATED"/>
    <property type="match status" value="1"/>
</dbReference>
<accession>A0ABR1V092</accession>
<dbReference type="RefSeq" id="XP_066715596.1">
    <property type="nucleotide sequence ID" value="XM_066858654.1"/>
</dbReference>
<feature type="compositionally biased region" description="Acidic residues" evidence="1">
    <location>
        <begin position="229"/>
        <end position="241"/>
    </location>
</feature>
<reference evidence="2 3" key="1">
    <citation type="submission" date="2023-01" db="EMBL/GenBank/DDBJ databases">
        <title>Analysis of 21 Apiospora genomes using comparative genomics revels a genus with tremendous synthesis potential of carbohydrate active enzymes and secondary metabolites.</title>
        <authorList>
            <person name="Sorensen T."/>
        </authorList>
    </citation>
    <scope>NUCLEOTIDE SEQUENCE [LARGE SCALE GENOMIC DNA]</scope>
    <source>
        <strain evidence="2 3">CBS 135458</strain>
    </source>
</reference>
<sequence length="588" mass="64855">MRELAFVAADPHGKPRASDRKLIRSHCMKEKNRRIGVRRVDPNRPKGQAAIAPSPNSRDAQEREARQPSGRQPKPRRGAPAVECIKLSSTRIQPSQLKAAVAAFAYKVDSAALELLQRFLVTFNKTVTHRFQGCVSFEPYQPVNTMWLLEDEAYLHSVLLVASAMWEERRPAHSSRGQLQQSTRTGHYMNKTLALLRNGLSATTTTPTTTTTTTGKHHHYHPVASSPAADDDGQCQEEDEATTLSSVRDSRISVVATLVILSTLVGDTRALKAHTAGLTQMVRLRGGLRGIRQNPALCAKLRRVDVLESLYSGETPLFLTDNPTHHYDDSPPSSSRPPGEELTTPTPPRKTLQLLIGGDEAPLLAIFRAQQTVARKLNAALATGRPLAEAEFRALVSESQWALVALRGRCATIPAECLRLALLRYPDLARKFETCVRSLEIPSPSSSSTSSHWSSTSSIRSSSSSSRPTGEEEGGEVEEPTIAEKDDSDSDPDDDDDLEADLMLWLLLVGAVSLYGVNRTWLRELWHCHVTPRGLTSWDEVARRLRRRWVCGGRGARRAGAARVRGADVWAATDDDEDGAATARRWER</sequence>
<feature type="region of interest" description="Disordered" evidence="1">
    <location>
        <begin position="318"/>
        <end position="348"/>
    </location>
</feature>
<keyword evidence="3" id="KW-1185">Reference proteome</keyword>
<feature type="compositionally biased region" description="Low complexity" evidence="1">
    <location>
        <begin position="203"/>
        <end position="214"/>
    </location>
</feature>
<evidence type="ECO:0000256" key="1">
    <source>
        <dbReference type="SAM" id="MobiDB-lite"/>
    </source>
</evidence>
<gene>
    <name evidence="2" type="ORF">PG994_007245</name>
</gene>
<evidence type="ECO:0000313" key="3">
    <source>
        <dbReference type="Proteomes" id="UP001480595"/>
    </source>
</evidence>
<comment type="caution">
    <text evidence="2">The sequence shown here is derived from an EMBL/GenBank/DDBJ whole genome shotgun (WGS) entry which is preliminary data.</text>
</comment>
<name>A0ABR1V092_9PEZI</name>
<feature type="compositionally biased region" description="Basic and acidic residues" evidence="1">
    <location>
        <begin position="11"/>
        <end position="30"/>
    </location>
</feature>
<feature type="compositionally biased region" description="Low complexity" evidence="1">
    <location>
        <begin position="441"/>
        <end position="467"/>
    </location>
</feature>
<dbReference type="EMBL" id="JAQQWL010000007">
    <property type="protein sequence ID" value="KAK8064607.1"/>
    <property type="molecule type" value="Genomic_DNA"/>
</dbReference>
<dbReference type="Proteomes" id="UP001480595">
    <property type="component" value="Unassembled WGS sequence"/>
</dbReference>
<evidence type="ECO:0000313" key="2">
    <source>
        <dbReference type="EMBL" id="KAK8064607.1"/>
    </source>
</evidence>
<protein>
    <submittedName>
        <fullName evidence="2">Uncharacterized protein</fullName>
    </submittedName>
</protein>
<dbReference type="GeneID" id="92091717"/>
<proteinExistence type="predicted"/>
<dbReference type="PANTHER" id="PTHR37540:SF5">
    <property type="entry name" value="TRANSCRIPTION FACTOR DOMAIN-CONTAINING PROTEIN"/>
    <property type="match status" value="1"/>
</dbReference>
<feature type="region of interest" description="Disordered" evidence="1">
    <location>
        <begin position="199"/>
        <end position="242"/>
    </location>
</feature>